<protein>
    <submittedName>
        <fullName evidence="1">Uncharacterized protein</fullName>
    </submittedName>
</protein>
<evidence type="ECO:0000313" key="2">
    <source>
        <dbReference type="Proteomes" id="UP000626092"/>
    </source>
</evidence>
<sequence>MLRLQVFHGREDKLKLRSSQNINVKKPTQFVAVSSKAELSKEAPVIGVASCAEIVGGRRNNNATLCRDNAADPKRDSGRSSTPLIEVNPTLNGWGCVQWSNYFITMIIPSYKISSLLQKGVTRRAR</sequence>
<comment type="caution">
    <text evidence="1">The sequence shown here is derived from an EMBL/GenBank/DDBJ whole genome shotgun (WGS) entry which is preliminary data.</text>
</comment>
<dbReference type="Proteomes" id="UP000626092">
    <property type="component" value="Unassembled WGS sequence"/>
</dbReference>
<name>A0A834LMY7_RHOSS</name>
<reference evidence="1" key="1">
    <citation type="submission" date="2019-11" db="EMBL/GenBank/DDBJ databases">
        <authorList>
            <person name="Liu Y."/>
            <person name="Hou J."/>
            <person name="Li T.-Q."/>
            <person name="Guan C.-H."/>
            <person name="Wu X."/>
            <person name="Wu H.-Z."/>
            <person name="Ling F."/>
            <person name="Zhang R."/>
            <person name="Shi X.-G."/>
            <person name="Ren J.-P."/>
            <person name="Chen E.-F."/>
            <person name="Sun J.-M."/>
        </authorList>
    </citation>
    <scope>NUCLEOTIDE SEQUENCE</scope>
    <source>
        <strain evidence="1">Adult_tree_wgs_1</strain>
        <tissue evidence="1">Leaves</tissue>
    </source>
</reference>
<accession>A0A834LMY7</accession>
<dbReference type="AlphaFoldDB" id="A0A834LMY7"/>
<evidence type="ECO:0000313" key="1">
    <source>
        <dbReference type="EMBL" id="KAF7145614.1"/>
    </source>
</evidence>
<organism evidence="1 2">
    <name type="scientific">Rhododendron simsii</name>
    <name type="common">Sims's rhododendron</name>
    <dbReference type="NCBI Taxonomy" id="118357"/>
    <lineage>
        <taxon>Eukaryota</taxon>
        <taxon>Viridiplantae</taxon>
        <taxon>Streptophyta</taxon>
        <taxon>Embryophyta</taxon>
        <taxon>Tracheophyta</taxon>
        <taxon>Spermatophyta</taxon>
        <taxon>Magnoliopsida</taxon>
        <taxon>eudicotyledons</taxon>
        <taxon>Gunneridae</taxon>
        <taxon>Pentapetalae</taxon>
        <taxon>asterids</taxon>
        <taxon>Ericales</taxon>
        <taxon>Ericaceae</taxon>
        <taxon>Ericoideae</taxon>
        <taxon>Rhodoreae</taxon>
        <taxon>Rhododendron</taxon>
    </lineage>
</organism>
<gene>
    <name evidence="1" type="ORF">RHSIM_Rhsim04G0183200</name>
</gene>
<keyword evidence="2" id="KW-1185">Reference proteome</keyword>
<proteinExistence type="predicted"/>
<dbReference type="EMBL" id="WJXA01000004">
    <property type="protein sequence ID" value="KAF7145614.1"/>
    <property type="molecule type" value="Genomic_DNA"/>
</dbReference>